<organism evidence="1 2">
    <name type="scientific">Scortum barcoo</name>
    <name type="common">barcoo grunter</name>
    <dbReference type="NCBI Taxonomy" id="214431"/>
    <lineage>
        <taxon>Eukaryota</taxon>
        <taxon>Metazoa</taxon>
        <taxon>Chordata</taxon>
        <taxon>Craniata</taxon>
        <taxon>Vertebrata</taxon>
        <taxon>Euteleostomi</taxon>
        <taxon>Actinopterygii</taxon>
        <taxon>Neopterygii</taxon>
        <taxon>Teleostei</taxon>
        <taxon>Neoteleostei</taxon>
        <taxon>Acanthomorphata</taxon>
        <taxon>Eupercaria</taxon>
        <taxon>Centrarchiformes</taxon>
        <taxon>Terapontoidei</taxon>
        <taxon>Terapontidae</taxon>
        <taxon>Scortum</taxon>
    </lineage>
</organism>
<dbReference type="Proteomes" id="UP000831701">
    <property type="component" value="Chromosome 13"/>
</dbReference>
<evidence type="ECO:0000313" key="2">
    <source>
        <dbReference type="Proteomes" id="UP000831701"/>
    </source>
</evidence>
<proteinExistence type="predicted"/>
<dbReference type="EMBL" id="CM041543">
    <property type="protein sequence ID" value="KAI3364728.1"/>
    <property type="molecule type" value="Genomic_DNA"/>
</dbReference>
<reference evidence="1" key="1">
    <citation type="submission" date="2022-04" db="EMBL/GenBank/DDBJ databases">
        <title>Jade perch genome.</title>
        <authorList>
            <person name="Chao B."/>
        </authorList>
    </citation>
    <scope>NUCLEOTIDE SEQUENCE</scope>
    <source>
        <strain evidence="1">CB-2022</strain>
    </source>
</reference>
<protein>
    <submittedName>
        <fullName evidence="1">Uncharacterized protein</fullName>
    </submittedName>
</protein>
<keyword evidence="2" id="KW-1185">Reference proteome</keyword>
<sequence>MQIQSSGPQSKASSFILSQRCVLASKMEIHRYVPAVTESFNEQSICQARAAVMVYDDANKKWVPAGGSTGFSRVHIYHHTGNNAFRVVGRKIQDHQVVINCAIPKGLKYNQATQTFHQWRDARQVYGLNFGSKEDANVFASAMMHAALEVLNSQDAGSSASQWQQGGEMERRKEARGVCNCRVCPTLPRQGPQVQNGPTQEEMDLQRRSSGSTPSSSRVTELLTPISKGAPSHPAEETHFGRLYPCIQRSCPFGHYPKFMTIGPVTKGNPAGVQHVLGTGLTYCRQCEPSSCSGRTETEQPLAKAPGPHTHAEHLPTEYHEGHGRMPSPDPQSTCGLVGQTPINPQAPCGGYRAGPVFHDQDENRIVPPESEGRLSAEFSSPVPWQGPPPQFGLPHQRHCPQPPCNVAKACQPRQPHNIQRFEVLRADLIHPRRLATEELTNYLSDFGLGDGRVHLRDPSLRFLIGRQVGGIEEILEVFLPPSDNVPSSRSTAPHLHCKQCVGRVLLPPSEAPDGLPESLRGRPIVLLHGLTELLPDPKFLPPGPSGLRLAWPAGTCQLRQESHRLQHGPIGLLLQPDGIPYFRCPPPGSGVATATPTGNTRDLASHNFEPPRRQWRQRTWSTRTQCLQPPSESNNGVPSRSTIKYPSQGLQEGRVLCTAVRPVGTKQQQETYPQPEGAGKRPSLFTGVNSNTWRLLSWGAISKPTPALPPLTLGNSRVVEGPAPLKELGSRAQAMLCVEGLGRRGPCHDCYPNHIAPAPHGPSCMGACVSSKEGGFLMQLQELQRQKEMERERQERERQERERLEQEMLERQERERQERERQEREAQAERERLERERQEQQERAERELMEREKAERERLEREQQEQLDREQQDWERGRRISNAAFESTLYTPTPQEYSRTSSTPVSPSTPTYPAPGTPSPSSTTPPTPPLRHSASRFATSLGSAFHPVLPHYATVPRRQQAFPQAPPPAPAPASAPAPAPAPAHTSPTKVCGVVGVQLHSPATLTPCHDQQPPREGRRSTTAHPHCSTFPSHPEAPLAGPQRPAHVPLQTFSCDHPTQPHPYRHLLPNPASPTYPTPSLPHSPPLRLPPSSRLPPPHPRLLVCPLPPQHPLLPQPPPPLPLLSTSPSPWAWVCQGRGSRTQLQAQGPTCLSGAPPVNPSPRVRPPVRTLVSLSHCLSPLCLSLLFDSHTNRGAVGHCWICYLATELATAQNPRVEHPNPSPTTTPATRLHCDLCGRHPGRHSHYPSRPPSPPPPPPLPPTLTPGGTPPPPSGPPPPPGAPPPPPAPPLPAGLFSPAEDRPLSGLAAALAGAKLRKVPRSDDAGAALAAAMLGAGGAVGAKTEARGNGPLPGGGGLMEEMSALLARRRRIAEKGSSPEPDQRSEEGEINTTPKVSACSTPDMPRKPWERTNTMNGSKSPVIGRPKSTPTPTASLSANGVPTEAVDYDRLKQDILDEMRKELSKLKEELIDASVIFVMFRSISVSFKVNTPGFKKHNVNKYDLKAVTTYYLLFIETFLCLHSTSLFLRSKRMPTVKYQRGDMVMGRWPGSSLYYEVKVLRFDATSQLYTVIYKDGTELELKEQDIKPQTKAAENNSNNKHEKKEENNTANKINEKSEAKVEAELEKNQGRYNLRRRKDDGDAKPVEAKTEQPEGKDAKLAAAPAASLSTPLDFGGKIGAYFWLLFLPAWVLFLVLQVNLKDPSLVNFPPPMPPFEAFWDAQAFGFVILWILFQALLYILPIGKLSEGMPLRSGERLKYRTNGFFAIMTSSVAVAVVVQQGVDLTYIHSHFLQLASASFLISLLLSIYLYVRSLYAAPEQLALGGNSGNVVYDFFKGHELNPRIKDFDLKFFCEMRPGLIGWCLINFAMALAEMKQQGLDAPSYSMILVNIFQLVYVVDGLWNEEAILTTMDLMHDGFGFMLAFGDLVWVPFTYTLQAYYLVSHPNPLGLPALAAILTLKLIGFYIFRKSNSEKNAFRRNPSDPKLSHLRTIPTATGKSLLVSGWWGVVRHPNYLGDLIMALAWSLPCVQPSNTVIPDKLILKLHNLGLISSLCHWIRHFLTNRPQVVRIGDNTSSTLVLNTGTPQGCVLSPALFTLFTIVKFADDITIVGLISDNDETHYREEIQHLTQWCSNNNLVLNTSKTNRRMYEVKENSTERFSHLLPWYYMIYFFILLVHRDSRDMSECRRKYGSAWEEYCRTVRYRIIPRVY</sequence>
<accession>A0ACB8WA66</accession>
<comment type="caution">
    <text evidence="1">The sequence shown here is derived from an EMBL/GenBank/DDBJ whole genome shotgun (WGS) entry which is preliminary data.</text>
</comment>
<evidence type="ECO:0000313" key="1">
    <source>
        <dbReference type="EMBL" id="KAI3364728.1"/>
    </source>
</evidence>
<gene>
    <name evidence="1" type="ORF">L3Q82_010858</name>
</gene>
<name>A0ACB8WA66_9TELE</name>